<dbReference type="AlphaFoldDB" id="Q2SE16"/>
<protein>
    <submittedName>
        <fullName evidence="2">Zn-dependent Hydrolase, including glyoxylases</fullName>
    </submittedName>
</protein>
<dbReference type="GO" id="GO:0016787">
    <property type="term" value="F:hydrolase activity"/>
    <property type="evidence" value="ECO:0007669"/>
    <property type="project" value="UniProtKB-KW"/>
</dbReference>
<dbReference type="Gene3D" id="3.60.15.10">
    <property type="entry name" value="Ribonuclease Z/Hydroxyacylglutathione hydrolase-like"/>
    <property type="match status" value="1"/>
</dbReference>
<gene>
    <name evidence="2" type="ordered locus">HCH_04403</name>
</gene>
<dbReference type="InterPro" id="IPR036866">
    <property type="entry name" value="RibonucZ/Hydroxyglut_hydro"/>
</dbReference>
<proteinExistence type="predicted"/>
<dbReference type="STRING" id="349521.HCH_04403"/>
<dbReference type="HOGENOM" id="CLU_056342_2_0_6"/>
<dbReference type="InterPro" id="IPR001279">
    <property type="entry name" value="Metallo-B-lactamas"/>
</dbReference>
<evidence type="ECO:0000313" key="3">
    <source>
        <dbReference type="Proteomes" id="UP000000238"/>
    </source>
</evidence>
<dbReference type="KEGG" id="hch:HCH_04403"/>
<organism evidence="2 3">
    <name type="scientific">Hahella chejuensis (strain KCTC 2396)</name>
    <dbReference type="NCBI Taxonomy" id="349521"/>
    <lineage>
        <taxon>Bacteria</taxon>
        <taxon>Pseudomonadati</taxon>
        <taxon>Pseudomonadota</taxon>
        <taxon>Gammaproteobacteria</taxon>
        <taxon>Oceanospirillales</taxon>
        <taxon>Hahellaceae</taxon>
        <taxon>Hahella</taxon>
    </lineage>
</organism>
<dbReference type="Pfam" id="PF00753">
    <property type="entry name" value="Lactamase_B"/>
    <property type="match status" value="1"/>
</dbReference>
<dbReference type="SMART" id="SM00849">
    <property type="entry name" value="Lactamase_B"/>
    <property type="match status" value="1"/>
</dbReference>
<dbReference type="OrthoDB" id="9815874at2"/>
<sequence length="286" mass="31436">MYSIIIWFLAATLMIGEVEAAEVAKLKQDVYAISEAGVTSLVLLSEDGVLITDPANPERAKALQAEIAKLTPRPVTRIVLSHEHLDHVGGTEAFPGAEVICHLSCKAVFDLDVGGSAPKKVHAVFNDQHSFQFGGRKVTLIHVGPADGFASTIIHLPEDAIIYSADLYADRYIIPGIWMDNDNYLGVLKALRLMRDLKPQIAVNAHSTSTSVQALQENVTFVEDLYQLVSTQINKTIATKGPGAVMDNIPRWSQELKLDQYKDWSNYATEFPAHVRRMALSIYHGG</sequence>
<evidence type="ECO:0000259" key="1">
    <source>
        <dbReference type="SMART" id="SM00849"/>
    </source>
</evidence>
<accession>Q2SE16</accession>
<dbReference type="eggNOG" id="COG0491">
    <property type="taxonomic scope" value="Bacteria"/>
</dbReference>
<reference evidence="2 3" key="1">
    <citation type="journal article" date="2005" name="Nucleic Acids Res.">
        <title>Genomic blueprint of Hahella chejuensis, a marine microbe producing an algicidal agent.</title>
        <authorList>
            <person name="Jeong H."/>
            <person name="Yim J.H."/>
            <person name="Lee C."/>
            <person name="Choi S.-H."/>
            <person name="Park Y.K."/>
            <person name="Yoon S.H."/>
            <person name="Hur C.-G."/>
            <person name="Kang H.-Y."/>
            <person name="Kim D."/>
            <person name="Lee H.H."/>
            <person name="Park K.H."/>
            <person name="Park S.-H."/>
            <person name="Park H.-S."/>
            <person name="Lee H.K."/>
            <person name="Oh T.K."/>
            <person name="Kim J.F."/>
        </authorList>
    </citation>
    <scope>NUCLEOTIDE SEQUENCE [LARGE SCALE GENOMIC DNA]</scope>
    <source>
        <strain evidence="2 3">KCTC 2396</strain>
    </source>
</reference>
<dbReference type="EMBL" id="CP000155">
    <property type="protein sequence ID" value="ABC31108.1"/>
    <property type="molecule type" value="Genomic_DNA"/>
</dbReference>
<name>Q2SE16_HAHCH</name>
<dbReference type="PANTHER" id="PTHR42951">
    <property type="entry name" value="METALLO-BETA-LACTAMASE DOMAIN-CONTAINING"/>
    <property type="match status" value="1"/>
</dbReference>
<keyword evidence="2" id="KW-0378">Hydrolase</keyword>
<dbReference type="SUPFAM" id="SSF56281">
    <property type="entry name" value="Metallo-hydrolase/oxidoreductase"/>
    <property type="match status" value="1"/>
</dbReference>
<keyword evidence="3" id="KW-1185">Reference proteome</keyword>
<evidence type="ECO:0000313" key="2">
    <source>
        <dbReference type="EMBL" id="ABC31108.1"/>
    </source>
</evidence>
<dbReference type="Proteomes" id="UP000000238">
    <property type="component" value="Chromosome"/>
</dbReference>
<dbReference type="InterPro" id="IPR050855">
    <property type="entry name" value="NDM-1-like"/>
</dbReference>
<dbReference type="RefSeq" id="WP_011398175.1">
    <property type="nucleotide sequence ID" value="NC_007645.1"/>
</dbReference>
<feature type="domain" description="Metallo-beta-lactamase" evidence="1">
    <location>
        <begin position="37"/>
        <end position="206"/>
    </location>
</feature>